<feature type="transmembrane region" description="Helical" evidence="6">
    <location>
        <begin position="512"/>
        <end position="535"/>
    </location>
</feature>
<dbReference type="GeneID" id="34447643"/>
<evidence type="ECO:0000256" key="3">
    <source>
        <dbReference type="ARBA" id="ARBA00022989"/>
    </source>
</evidence>
<evidence type="ECO:0000256" key="5">
    <source>
        <dbReference type="SAM" id="MobiDB-lite"/>
    </source>
</evidence>
<feature type="transmembrane region" description="Helical" evidence="6">
    <location>
        <begin position="415"/>
        <end position="434"/>
    </location>
</feature>
<feature type="transmembrane region" description="Helical" evidence="6">
    <location>
        <begin position="477"/>
        <end position="500"/>
    </location>
</feature>
<keyword evidence="2 6" id="KW-0812">Transmembrane</keyword>
<dbReference type="EMBL" id="LYCR01000022">
    <property type="protein sequence ID" value="OGM47585.1"/>
    <property type="molecule type" value="Genomic_DNA"/>
</dbReference>
<evidence type="ECO:0000313" key="7">
    <source>
        <dbReference type="EMBL" id="OGM47585.1"/>
    </source>
</evidence>
<dbReference type="RefSeq" id="XP_022391302.1">
    <property type="nucleotide sequence ID" value="XM_022531383.1"/>
</dbReference>
<keyword evidence="8" id="KW-1185">Reference proteome</keyword>
<dbReference type="AlphaFoldDB" id="A0A1F8A896"/>
<evidence type="ECO:0000256" key="4">
    <source>
        <dbReference type="ARBA" id="ARBA00023136"/>
    </source>
</evidence>
<dbReference type="Gene3D" id="1.20.1740.10">
    <property type="entry name" value="Amino acid/polyamine transporter I"/>
    <property type="match status" value="1"/>
</dbReference>
<feature type="transmembrane region" description="Helical" evidence="6">
    <location>
        <begin position="366"/>
        <end position="386"/>
    </location>
</feature>
<dbReference type="PANTHER" id="PTHR11785">
    <property type="entry name" value="AMINO ACID TRANSPORTER"/>
    <property type="match status" value="1"/>
</dbReference>
<evidence type="ECO:0000256" key="1">
    <source>
        <dbReference type="ARBA" id="ARBA00004141"/>
    </source>
</evidence>
<accession>A0A1F8A896</accession>
<evidence type="ECO:0000256" key="2">
    <source>
        <dbReference type="ARBA" id="ARBA00022692"/>
    </source>
</evidence>
<keyword evidence="4 6" id="KW-0472">Membrane</keyword>
<feature type="transmembrane region" description="Helical" evidence="6">
    <location>
        <begin position="275"/>
        <end position="294"/>
    </location>
</feature>
<dbReference type="STRING" id="109264.A0A1F8A896"/>
<dbReference type="GO" id="GO:0016020">
    <property type="term" value="C:membrane"/>
    <property type="evidence" value="ECO:0007669"/>
    <property type="project" value="UniProtKB-SubCell"/>
</dbReference>
<feature type="compositionally biased region" description="Basic and acidic residues" evidence="5">
    <location>
        <begin position="603"/>
        <end position="612"/>
    </location>
</feature>
<proteinExistence type="predicted"/>
<gene>
    <name evidence="7" type="ORF">ABOM_004253</name>
</gene>
<feature type="transmembrane region" description="Helical" evidence="6">
    <location>
        <begin position="229"/>
        <end position="255"/>
    </location>
</feature>
<dbReference type="Pfam" id="PF13520">
    <property type="entry name" value="AA_permease_2"/>
    <property type="match status" value="1"/>
</dbReference>
<dbReference type="InterPro" id="IPR002293">
    <property type="entry name" value="AA/rel_permease1"/>
</dbReference>
<dbReference type="GO" id="GO:0015179">
    <property type="term" value="F:L-amino acid transmembrane transporter activity"/>
    <property type="evidence" value="ECO:0007669"/>
    <property type="project" value="TreeGrafter"/>
</dbReference>
<name>A0A1F8A896_9EURO</name>
<reference evidence="7 8" key="1">
    <citation type="journal article" date="2016" name="Genome Biol. Evol.">
        <title>Draft genome sequence of an aflatoxigenic Aspergillus species, A. bombycis.</title>
        <authorList>
            <person name="Moore G.G."/>
            <person name="Mack B.M."/>
            <person name="Beltz S.B."/>
            <person name="Gilbert M.K."/>
        </authorList>
    </citation>
    <scope>NUCLEOTIDE SEQUENCE [LARGE SCALE GENOMIC DNA]</scope>
    <source>
        <strain evidence="8">NRRL 26010</strain>
    </source>
</reference>
<feature type="transmembrane region" description="Helical" evidence="6">
    <location>
        <begin position="446"/>
        <end position="465"/>
    </location>
</feature>
<dbReference type="Proteomes" id="UP000179179">
    <property type="component" value="Unassembled WGS sequence"/>
</dbReference>
<evidence type="ECO:0000313" key="8">
    <source>
        <dbReference type="Proteomes" id="UP000179179"/>
    </source>
</evidence>
<feature type="region of interest" description="Disordered" evidence="5">
    <location>
        <begin position="593"/>
        <end position="612"/>
    </location>
</feature>
<sequence length="612" mass="67621">MGLPFWHDREKDAGISVREHNTSQESTIQDGAVKYTAAEGVNSTSVTYQDASGAPVETDSPLGYSVSFWTSLCLNINQMVGTGIFSTPATILQGVGSVGLSMIYWFIGYLLAQSTLAVYLELASYFPSRSGSEVVYLEQAFPKPEYFFPTTFAVKHVIFSFGSSNAIVFAQYVFGIAGSEYTNWQLKGVAVAAYTVATLGLWTEYTQHLAIWLIRTAVVSLSNKWSLRVVVWFGFVKIATLVLISIAGLVVLGGHTKVEDPMINWHDAWKGTSSASAYGATNAMIKLIFSYAGYTNAFSVVNEIKNPIKTLRWSAPFSLILVTSLYILVNVAYFSAASREEILNSKQIAAGIFFQKVFGSNGASRALNVLICISAFGNLMAVMVSYSRMLRETGRQGILPWPRFWTSTRPFGTPLGPYLVQFTITVIMILAPPAGDAFNFVVDLSVYPSSIFNFLLVAGLLLIRWRRSKLNLPRPEYRSWAIAIGFALLANLYLLAAPWYPPTGGANGGDVSFWYGTYLVVGIGLLAACGVYYYIWIKALPKYKGYEFRQTVLEFDDGSVAHNLVKVPIAELARWDVEHDAVGRLRHRTTYQSSTDIDEDKSDEQKKISQST</sequence>
<dbReference type="PANTHER" id="PTHR11785:SF353">
    <property type="entry name" value="METHIONINE TRANSPORTER (EUROFUNG)"/>
    <property type="match status" value="1"/>
</dbReference>
<comment type="caution">
    <text evidence="7">The sequence shown here is derived from an EMBL/GenBank/DDBJ whole genome shotgun (WGS) entry which is preliminary data.</text>
</comment>
<dbReference type="InterPro" id="IPR050598">
    <property type="entry name" value="AminoAcid_Transporter"/>
</dbReference>
<dbReference type="OrthoDB" id="5982228at2759"/>
<comment type="subcellular location">
    <subcellularLocation>
        <location evidence="1">Membrane</location>
        <topology evidence="1">Multi-pass membrane protein</topology>
    </subcellularLocation>
</comment>
<feature type="transmembrane region" description="Helical" evidence="6">
    <location>
        <begin position="315"/>
        <end position="336"/>
    </location>
</feature>
<keyword evidence="3 6" id="KW-1133">Transmembrane helix</keyword>
<protein>
    <submittedName>
        <fullName evidence="7">High affinity methionine permease</fullName>
    </submittedName>
</protein>
<evidence type="ECO:0000256" key="6">
    <source>
        <dbReference type="SAM" id="Phobius"/>
    </source>
</evidence>
<organism evidence="7 8">
    <name type="scientific">Aspergillus bombycis</name>
    <dbReference type="NCBI Taxonomy" id="109264"/>
    <lineage>
        <taxon>Eukaryota</taxon>
        <taxon>Fungi</taxon>
        <taxon>Dikarya</taxon>
        <taxon>Ascomycota</taxon>
        <taxon>Pezizomycotina</taxon>
        <taxon>Eurotiomycetes</taxon>
        <taxon>Eurotiomycetidae</taxon>
        <taxon>Eurotiales</taxon>
        <taxon>Aspergillaceae</taxon>
        <taxon>Aspergillus</taxon>
    </lineage>
</organism>